<reference evidence="2 3" key="1">
    <citation type="submission" date="2019-07" db="EMBL/GenBank/DDBJ databases">
        <authorList>
            <person name="Chang H.-W."/>
            <person name="Raman A."/>
            <person name="Venkatesh S."/>
            <person name="Gehrig J."/>
        </authorList>
    </citation>
    <scope>NUCLEOTIDE SEQUENCE [LARGE SCALE GENOMIC DNA]</scope>
    <source>
        <strain evidence="2">Blautia_wexlerae_LFYP_14</strain>
    </source>
</reference>
<feature type="transmembrane region" description="Helical" evidence="1">
    <location>
        <begin position="145"/>
        <end position="166"/>
    </location>
</feature>
<evidence type="ECO:0000313" key="2">
    <source>
        <dbReference type="EMBL" id="VUX63773.1"/>
    </source>
</evidence>
<feature type="transmembrane region" description="Helical" evidence="1">
    <location>
        <begin position="172"/>
        <end position="196"/>
    </location>
</feature>
<dbReference type="GO" id="GO:0008237">
    <property type="term" value="F:metallopeptidase activity"/>
    <property type="evidence" value="ECO:0007669"/>
    <property type="project" value="UniProtKB-KW"/>
</dbReference>
<keyword evidence="2" id="KW-0645">Protease</keyword>
<dbReference type="AlphaFoldDB" id="A0A564WMU4"/>
<proteinExistence type="predicted"/>
<keyword evidence="1" id="KW-1133">Transmembrane helix</keyword>
<organism evidence="2 3">
    <name type="scientific">Blautia wexlerae</name>
    <dbReference type="NCBI Taxonomy" id="418240"/>
    <lineage>
        <taxon>Bacteria</taxon>
        <taxon>Bacillati</taxon>
        <taxon>Bacillota</taxon>
        <taxon>Clostridia</taxon>
        <taxon>Lachnospirales</taxon>
        <taxon>Lachnospiraceae</taxon>
        <taxon>Blautia</taxon>
    </lineage>
</organism>
<sequence length="237" mass="27949">MKILENEDNSIIVGKSADDYILKYQNDFYKMKKKDFIQICDEEKLIFREEIKENPIYAIIMVGIISLTIVMYFFHEKYVIIDSNFIIANIILFANIFIHELGHVLFLKLFYKSGKIKIGFKIYFIYPAFYVDTSDSYLLPKYKRIAVYLAGNFMNCIYVLICFIFFPSLNKYNYAIISTILINFLPIIKSDGYYAITSLFNRYNVAKSKKKDFIEDTVRGILMFLFLFLLSKLNVSL</sequence>
<keyword evidence="2" id="KW-0378">Hydrolase</keyword>
<name>A0A564WMU4_9FIRM</name>
<dbReference type="GO" id="GO:0006508">
    <property type="term" value="P:proteolysis"/>
    <property type="evidence" value="ECO:0007669"/>
    <property type="project" value="UniProtKB-KW"/>
</dbReference>
<dbReference type="EMBL" id="CABHOF010000030">
    <property type="protein sequence ID" value="VUX63773.1"/>
    <property type="molecule type" value="Genomic_DNA"/>
</dbReference>
<keyword evidence="1" id="KW-0812">Transmembrane</keyword>
<accession>A0A564WMU4</accession>
<keyword evidence="2" id="KW-0482">Metalloprotease</keyword>
<keyword evidence="1" id="KW-0472">Membrane</keyword>
<keyword evidence="3" id="KW-1185">Reference proteome</keyword>
<feature type="transmembrane region" description="Helical" evidence="1">
    <location>
        <begin position="217"/>
        <end position="235"/>
    </location>
</feature>
<gene>
    <name evidence="2" type="primary">yydH</name>
    <name evidence="2" type="ORF">BWLFYP14_01131</name>
</gene>
<evidence type="ECO:0000256" key="1">
    <source>
        <dbReference type="SAM" id="Phobius"/>
    </source>
</evidence>
<dbReference type="GeneID" id="70579703"/>
<dbReference type="RefSeq" id="WP_129923499.1">
    <property type="nucleotide sequence ID" value="NZ_CABHOF010000030.1"/>
</dbReference>
<feature type="transmembrane region" description="Helical" evidence="1">
    <location>
        <begin position="86"/>
        <end position="111"/>
    </location>
</feature>
<feature type="transmembrane region" description="Helical" evidence="1">
    <location>
        <begin position="56"/>
        <end position="74"/>
    </location>
</feature>
<dbReference type="Proteomes" id="UP000366766">
    <property type="component" value="Unassembled WGS sequence"/>
</dbReference>
<protein>
    <submittedName>
        <fullName evidence="2">Peptide zinc metalloprotease protein YydH</fullName>
    </submittedName>
</protein>
<evidence type="ECO:0000313" key="3">
    <source>
        <dbReference type="Proteomes" id="UP000366766"/>
    </source>
</evidence>